<evidence type="ECO:0000313" key="3">
    <source>
        <dbReference type="EMBL" id="OMD40011.1"/>
    </source>
</evidence>
<gene>
    <name evidence="3" type="ORF">BSK56_29015</name>
</gene>
<protein>
    <recommendedName>
        <fullName evidence="5">Copper amine oxidase-like N-terminal domain-containing protein</fullName>
    </recommendedName>
</protein>
<keyword evidence="2" id="KW-0732">Signal</keyword>
<reference evidence="3 4" key="1">
    <citation type="submission" date="2016-10" db="EMBL/GenBank/DDBJ databases">
        <title>Paenibacillus species isolates.</title>
        <authorList>
            <person name="Beno S.M."/>
        </authorList>
    </citation>
    <scope>NUCLEOTIDE SEQUENCE [LARGE SCALE GENOMIC DNA]</scope>
    <source>
        <strain evidence="3 4">FSL H7-0744</strain>
    </source>
</reference>
<dbReference type="EMBL" id="MPTB01000053">
    <property type="protein sequence ID" value="OMD40011.1"/>
    <property type="molecule type" value="Genomic_DNA"/>
</dbReference>
<evidence type="ECO:0008006" key="5">
    <source>
        <dbReference type="Google" id="ProtNLM"/>
    </source>
</evidence>
<evidence type="ECO:0000256" key="1">
    <source>
        <dbReference type="SAM" id="Coils"/>
    </source>
</evidence>
<evidence type="ECO:0000313" key="4">
    <source>
        <dbReference type="Proteomes" id="UP000187412"/>
    </source>
</evidence>
<keyword evidence="1" id="KW-0175">Coiled coil</keyword>
<feature type="coiled-coil region" evidence="1">
    <location>
        <begin position="100"/>
        <end position="165"/>
    </location>
</feature>
<feature type="chain" id="PRO_5046640074" description="Copper amine oxidase-like N-terminal domain-containing protein" evidence="2">
    <location>
        <begin position="23"/>
        <end position="165"/>
    </location>
</feature>
<feature type="signal peptide" evidence="2">
    <location>
        <begin position="1"/>
        <end position="22"/>
    </location>
</feature>
<evidence type="ECO:0000256" key="2">
    <source>
        <dbReference type="SAM" id="SignalP"/>
    </source>
</evidence>
<dbReference type="Proteomes" id="UP000187412">
    <property type="component" value="Unassembled WGS sequence"/>
</dbReference>
<sequence>MKKYFVGFIAGIVLTLSSTVFADDISELIGKKVEGTAKVNLNGSVIGSAVIINGSTYAPIRVIGQATGLDVGYEKGVVRLNSPDISETPKKTADVLNAEIVLYQSTLQNTKEAVKKIKENIASGKYTGDELIYLQIDLERAQKMIPKDEAKIAELQAQLAELQGQ</sequence>
<name>A0ABX3H0K5_PAEBO</name>
<comment type="caution">
    <text evidence="3">The sequence shown here is derived from an EMBL/GenBank/DDBJ whole genome shotgun (WGS) entry which is preliminary data.</text>
</comment>
<organism evidence="3 4">
    <name type="scientific">Paenibacillus borealis</name>
    <dbReference type="NCBI Taxonomy" id="160799"/>
    <lineage>
        <taxon>Bacteria</taxon>
        <taxon>Bacillati</taxon>
        <taxon>Bacillota</taxon>
        <taxon>Bacilli</taxon>
        <taxon>Bacillales</taxon>
        <taxon>Paenibacillaceae</taxon>
        <taxon>Paenibacillus</taxon>
    </lineage>
</organism>
<accession>A0ABX3H0K5</accession>
<dbReference type="RefSeq" id="WP_076113904.1">
    <property type="nucleotide sequence ID" value="NZ_MPTB01000053.1"/>
</dbReference>
<keyword evidence="4" id="KW-1185">Reference proteome</keyword>
<proteinExistence type="predicted"/>